<dbReference type="InterPro" id="IPR027417">
    <property type="entry name" value="P-loop_NTPase"/>
</dbReference>
<comment type="caution">
    <text evidence="1">The sequence shown here is derived from an EMBL/GenBank/DDBJ whole genome shotgun (WGS) entry which is preliminary data.</text>
</comment>
<evidence type="ECO:0000313" key="1">
    <source>
        <dbReference type="EMBL" id="HIR57886.1"/>
    </source>
</evidence>
<evidence type="ECO:0000313" key="2">
    <source>
        <dbReference type="Proteomes" id="UP000886785"/>
    </source>
</evidence>
<protein>
    <submittedName>
        <fullName evidence="1">AAA family ATPase</fullName>
    </submittedName>
</protein>
<dbReference type="AlphaFoldDB" id="A0A9D1DS18"/>
<reference evidence="1" key="2">
    <citation type="journal article" date="2021" name="PeerJ">
        <title>Extensive microbial diversity within the chicken gut microbiome revealed by metagenomics and culture.</title>
        <authorList>
            <person name="Gilroy R."/>
            <person name="Ravi A."/>
            <person name="Getino M."/>
            <person name="Pursley I."/>
            <person name="Horton D.L."/>
            <person name="Alikhan N.F."/>
            <person name="Baker D."/>
            <person name="Gharbi K."/>
            <person name="Hall N."/>
            <person name="Watson M."/>
            <person name="Adriaenssens E.M."/>
            <person name="Foster-Nyarko E."/>
            <person name="Jarju S."/>
            <person name="Secka A."/>
            <person name="Antonio M."/>
            <person name="Oren A."/>
            <person name="Chaudhuri R.R."/>
            <person name="La Ragione R."/>
            <person name="Hildebrand F."/>
            <person name="Pallen M.J."/>
        </authorList>
    </citation>
    <scope>NUCLEOTIDE SEQUENCE</scope>
    <source>
        <strain evidence="1">ChiSjej1B19-7085</strain>
    </source>
</reference>
<dbReference type="Gene3D" id="3.40.50.300">
    <property type="entry name" value="P-loop containing nucleotide triphosphate hydrolases"/>
    <property type="match status" value="1"/>
</dbReference>
<name>A0A9D1DS18_9FIRM</name>
<dbReference type="EMBL" id="DVHF01000112">
    <property type="protein sequence ID" value="HIR57886.1"/>
    <property type="molecule type" value="Genomic_DNA"/>
</dbReference>
<dbReference type="SUPFAM" id="SSF52540">
    <property type="entry name" value="P-loop containing nucleoside triphosphate hydrolases"/>
    <property type="match status" value="1"/>
</dbReference>
<dbReference type="Pfam" id="PF13238">
    <property type="entry name" value="AAA_18"/>
    <property type="match status" value="1"/>
</dbReference>
<proteinExistence type="predicted"/>
<dbReference type="Proteomes" id="UP000886785">
    <property type="component" value="Unassembled WGS sequence"/>
</dbReference>
<gene>
    <name evidence="1" type="ORF">IAA54_09460</name>
</gene>
<accession>A0A9D1DS18</accession>
<reference evidence="1" key="1">
    <citation type="submission" date="2020-10" db="EMBL/GenBank/DDBJ databases">
        <authorList>
            <person name="Gilroy R."/>
        </authorList>
    </citation>
    <scope>NUCLEOTIDE SEQUENCE</scope>
    <source>
        <strain evidence="1">ChiSjej1B19-7085</strain>
    </source>
</reference>
<organism evidence="1 2">
    <name type="scientific">Candidatus Gallacutalibacter pullicola</name>
    <dbReference type="NCBI Taxonomy" id="2840830"/>
    <lineage>
        <taxon>Bacteria</taxon>
        <taxon>Bacillati</taxon>
        <taxon>Bacillota</taxon>
        <taxon>Clostridia</taxon>
        <taxon>Eubacteriales</taxon>
        <taxon>Candidatus Gallacutalibacter</taxon>
    </lineage>
</organism>
<sequence>MKNLIFINGTMGAGKSAVSRRLRDLLAPCAFLDGDWCWDMAPFTVTDETKEMVQANITAVLQNFLNCSAFQNIVFCWVMQQDSIAEGLLSRLELSDTRVYRFTLEVSEPVLRARLEQDVRDGLRMPDVIERSVARIPLYRDMDTVKIDTDHLTVEQAAGEIAAQVLRSSKT</sequence>